<comment type="caution">
    <text evidence="4">The sequence shown here is derived from an EMBL/GenBank/DDBJ whole genome shotgun (WGS) entry which is preliminary data.</text>
</comment>
<dbReference type="SMART" id="SM01119">
    <property type="entry name" value="D-ser_dehydrat"/>
    <property type="match status" value="1"/>
</dbReference>
<evidence type="ECO:0000313" key="5">
    <source>
        <dbReference type="Proteomes" id="UP001149140"/>
    </source>
</evidence>
<reference evidence="4" key="1">
    <citation type="submission" date="2022-10" db="EMBL/GenBank/DDBJ databases">
        <title>The WGS of Solirubrobacter ginsenosidimutans DSM 21036.</title>
        <authorList>
            <person name="Jiang Z."/>
        </authorList>
    </citation>
    <scope>NUCLEOTIDE SEQUENCE</scope>
    <source>
        <strain evidence="4">DSM 21036</strain>
    </source>
</reference>
<dbReference type="Proteomes" id="UP001149140">
    <property type="component" value="Unassembled WGS sequence"/>
</dbReference>
<protein>
    <submittedName>
        <fullName evidence="4">Alanine racemase</fullName>
        <ecNumber evidence="4">5.1.1.1</ecNumber>
    </submittedName>
</protein>
<evidence type="ECO:0000313" key="4">
    <source>
        <dbReference type="EMBL" id="MDA0163171.1"/>
    </source>
</evidence>
<proteinExistence type="inferred from homology"/>
<organism evidence="4 5">
    <name type="scientific">Solirubrobacter ginsenosidimutans</name>
    <dbReference type="NCBI Taxonomy" id="490573"/>
    <lineage>
        <taxon>Bacteria</taxon>
        <taxon>Bacillati</taxon>
        <taxon>Actinomycetota</taxon>
        <taxon>Thermoleophilia</taxon>
        <taxon>Solirubrobacterales</taxon>
        <taxon>Solirubrobacteraceae</taxon>
        <taxon>Solirubrobacter</taxon>
    </lineage>
</organism>
<keyword evidence="4" id="KW-0413">Isomerase</keyword>
<dbReference type="AlphaFoldDB" id="A0A9X3S4J4"/>
<dbReference type="GO" id="GO:0008784">
    <property type="term" value="F:alanine racemase activity"/>
    <property type="evidence" value="ECO:0007669"/>
    <property type="project" value="UniProtKB-EC"/>
</dbReference>
<dbReference type="InterPro" id="IPR026956">
    <property type="entry name" value="D-ser_dehydrat-like_dom"/>
</dbReference>
<dbReference type="GO" id="GO:0036088">
    <property type="term" value="P:D-serine catabolic process"/>
    <property type="evidence" value="ECO:0007669"/>
    <property type="project" value="TreeGrafter"/>
</dbReference>
<dbReference type="InterPro" id="IPR042208">
    <property type="entry name" value="D-ser_dehydrat-like_sf"/>
</dbReference>
<dbReference type="Gene3D" id="2.40.37.20">
    <property type="entry name" value="D-serine dehydratase-like domain"/>
    <property type="match status" value="1"/>
</dbReference>
<feature type="domain" description="D-serine dehydratase-like" evidence="3">
    <location>
        <begin position="238"/>
        <end position="323"/>
    </location>
</feature>
<dbReference type="PANTHER" id="PTHR28004">
    <property type="entry name" value="ZGC:162816-RELATED"/>
    <property type="match status" value="1"/>
</dbReference>
<evidence type="ECO:0000259" key="3">
    <source>
        <dbReference type="SMART" id="SM01119"/>
    </source>
</evidence>
<evidence type="ECO:0000256" key="2">
    <source>
        <dbReference type="ARBA" id="ARBA00023239"/>
    </source>
</evidence>
<gene>
    <name evidence="4" type="ORF">OM076_23055</name>
</gene>
<dbReference type="Pfam" id="PF14031">
    <property type="entry name" value="D-ser_dehydrat"/>
    <property type="match status" value="1"/>
</dbReference>
<keyword evidence="2" id="KW-0456">Lyase</keyword>
<dbReference type="RefSeq" id="WP_270042414.1">
    <property type="nucleotide sequence ID" value="NZ_JAPDOD010000023.1"/>
</dbReference>
<dbReference type="InterPro" id="IPR029066">
    <property type="entry name" value="PLP-binding_barrel"/>
</dbReference>
<dbReference type="GO" id="GO:0008721">
    <property type="term" value="F:D-serine ammonia-lyase activity"/>
    <property type="evidence" value="ECO:0007669"/>
    <property type="project" value="TreeGrafter"/>
</dbReference>
<dbReference type="SUPFAM" id="SSF51419">
    <property type="entry name" value="PLP-binding barrel"/>
    <property type="match status" value="1"/>
</dbReference>
<evidence type="ECO:0000256" key="1">
    <source>
        <dbReference type="ARBA" id="ARBA00005323"/>
    </source>
</evidence>
<dbReference type="InterPro" id="IPR001608">
    <property type="entry name" value="Ala_racemase_N"/>
</dbReference>
<accession>A0A9X3S4J4</accession>
<sequence length="343" mass="36110">MGIERLLGATAGLATPALVVDLVAADRNIAAAGVRLRPHFKAHKCPELMRRQLAGGDCTGVTCATAWEAEVAAREGLHDDILVANEVADPGGLASLRRAAEHARITVAIDSPRHLELLQGIDCDVLIEINVGQDRCGLDPADVAAIVALAERAGERFRGLQGYEGHAVLLPERVSREEQVERAATILNRLRSVLDCELVSGGGTGTYDLSTHLDEIQAGSYVLMDASYAKVDLPFELALACRTTIVSRNGTRAVCDAGLKALSAEYGLPLAVDPAIEVVGLADEHATLTVSAESELAVGDAILLIPAHVDPTVNLHAALHAVEADGTVHRWPVAAARTAAREP</sequence>
<dbReference type="Pfam" id="PF01168">
    <property type="entry name" value="Ala_racemase_N"/>
    <property type="match status" value="1"/>
</dbReference>
<dbReference type="PANTHER" id="PTHR28004:SF2">
    <property type="entry name" value="D-SERINE DEHYDRATASE"/>
    <property type="match status" value="1"/>
</dbReference>
<name>A0A9X3S4J4_9ACTN</name>
<dbReference type="Gene3D" id="3.20.20.10">
    <property type="entry name" value="Alanine racemase"/>
    <property type="match status" value="1"/>
</dbReference>
<keyword evidence="5" id="KW-1185">Reference proteome</keyword>
<dbReference type="InterPro" id="IPR051466">
    <property type="entry name" value="D-amino_acid_metab_enzyme"/>
</dbReference>
<comment type="similarity">
    <text evidence="1">Belongs to the DSD1 family.</text>
</comment>
<dbReference type="EC" id="5.1.1.1" evidence="4"/>
<dbReference type="EMBL" id="JAPDOD010000023">
    <property type="protein sequence ID" value="MDA0163171.1"/>
    <property type="molecule type" value="Genomic_DNA"/>
</dbReference>